<reference evidence="3 4" key="1">
    <citation type="submission" date="2011-08" db="EMBL/GenBank/DDBJ databases">
        <title>The Genome Sequence of Oribacterium sp. ACB7.</title>
        <authorList>
            <consortium name="The Broad Institute Genome Sequencing Platform"/>
            <person name="Earl A."/>
            <person name="Ward D."/>
            <person name="Feldgarden M."/>
            <person name="Gevers D."/>
            <person name="Sizova M."/>
            <person name="Hazen A."/>
            <person name="Epstein S."/>
            <person name="Young S.K."/>
            <person name="Zeng Q."/>
            <person name="Gargeya S."/>
            <person name="Fitzgerald M."/>
            <person name="Haas B."/>
            <person name="Abouelleil A."/>
            <person name="Alvarado L."/>
            <person name="Arachchi H.M."/>
            <person name="Berlin A."/>
            <person name="Brown A."/>
            <person name="Chapman S.B."/>
            <person name="Chen Z."/>
            <person name="Dunbar C."/>
            <person name="Freedman E."/>
            <person name="Gearin G."/>
            <person name="Gellesch M."/>
            <person name="Goldberg J."/>
            <person name="Griggs A."/>
            <person name="Gujja S."/>
            <person name="Heiman D."/>
            <person name="Howarth C."/>
            <person name="Larson L."/>
            <person name="Lui A."/>
            <person name="MacDonald P.J.P."/>
            <person name="Montmayeur A."/>
            <person name="Murphy C."/>
            <person name="Neiman D."/>
            <person name="Pearson M."/>
            <person name="Priest M."/>
            <person name="Roberts A."/>
            <person name="Saif S."/>
            <person name="Shea T."/>
            <person name="Shenoy N."/>
            <person name="Sisk P."/>
            <person name="Stolte C."/>
            <person name="Sykes S."/>
            <person name="Wortman J."/>
            <person name="Nusbaum C."/>
            <person name="Birren B."/>
        </authorList>
    </citation>
    <scope>NUCLEOTIDE SEQUENCE [LARGE SCALE GENOMIC DNA]</scope>
    <source>
        <strain evidence="3 4">ACB7</strain>
    </source>
</reference>
<keyword evidence="4" id="KW-1185">Reference proteome</keyword>
<dbReference type="AlphaFoldDB" id="G9WX35"/>
<dbReference type="CDD" id="cd02233">
    <property type="entry name" value="cupin_HNL-like"/>
    <property type="match status" value="1"/>
</dbReference>
<sequence>MKKQTAGREYLGRIAPQFAELNDDVLFGKVWAREKELSLRDRSMITIASLLTAGQYPQLKSHLALGKEHGIQKEEVVEIITQLAFYCGWPKAWSAFPLIEEIYGEEPAISEERTAIAEHNRITDQNPNSGRKRITAMPETLAPFPVGEENTTYQDHFVGKSYLATLSLGQMNVFHVSFTPGARNNWHVHRADRGGGQLLLCTYGRGWYQEWGKEARELHAGDTVFIPAHVKHWHGAASDSWFQHIAEELPGEHCSLEWCEAVSDEDYSKLP</sequence>
<proteinExistence type="predicted"/>
<accession>G9WX35</accession>
<dbReference type="PATRIC" id="fig|796944.3.peg.2159"/>
<dbReference type="InterPro" id="IPR014710">
    <property type="entry name" value="RmlC-like_jellyroll"/>
</dbReference>
<dbReference type="InterPro" id="IPR029032">
    <property type="entry name" value="AhpD-like"/>
</dbReference>
<dbReference type="Gene3D" id="1.20.1290.10">
    <property type="entry name" value="AhpD-like"/>
    <property type="match status" value="1"/>
</dbReference>
<evidence type="ECO:0000259" key="1">
    <source>
        <dbReference type="Pfam" id="PF02627"/>
    </source>
</evidence>
<dbReference type="Gene3D" id="2.60.120.10">
    <property type="entry name" value="Jelly Rolls"/>
    <property type="match status" value="1"/>
</dbReference>
<dbReference type="PANTHER" id="PTHR43698:SF1">
    <property type="entry name" value="BLL4564 PROTEIN"/>
    <property type="match status" value="1"/>
</dbReference>
<dbReference type="SUPFAM" id="SSF51182">
    <property type="entry name" value="RmlC-like cupins"/>
    <property type="match status" value="1"/>
</dbReference>
<protein>
    <recommendedName>
        <fullName evidence="5">Carboxymuconolactone decarboxylase-like domain-containing protein</fullName>
    </recommendedName>
</protein>
<organism evidence="3 4">
    <name type="scientific">Oribacterium asaccharolyticum ACB7</name>
    <dbReference type="NCBI Taxonomy" id="796944"/>
    <lineage>
        <taxon>Bacteria</taxon>
        <taxon>Bacillati</taxon>
        <taxon>Bacillota</taxon>
        <taxon>Clostridia</taxon>
        <taxon>Lachnospirales</taxon>
        <taxon>Lachnospiraceae</taxon>
        <taxon>Oribacterium</taxon>
    </lineage>
</organism>
<dbReference type="RefSeq" id="WP_009537183.1">
    <property type="nucleotide sequence ID" value="NZ_JH414505.1"/>
</dbReference>
<comment type="caution">
    <text evidence="3">The sequence shown here is derived from an EMBL/GenBank/DDBJ whole genome shotgun (WGS) entry which is preliminary data.</text>
</comment>
<feature type="domain" description="Carboxymuconolactone decarboxylase-like" evidence="1">
    <location>
        <begin position="16"/>
        <end position="101"/>
    </location>
</feature>
<evidence type="ECO:0008006" key="5">
    <source>
        <dbReference type="Google" id="ProtNLM"/>
    </source>
</evidence>
<feature type="domain" description="Cupin type-2" evidence="2">
    <location>
        <begin position="175"/>
        <end position="239"/>
    </location>
</feature>
<dbReference type="InterPro" id="IPR011051">
    <property type="entry name" value="RmlC_Cupin_sf"/>
</dbReference>
<dbReference type="PANTHER" id="PTHR43698">
    <property type="entry name" value="RIBD C-TERMINAL DOMAIN CONTAINING PROTEIN"/>
    <property type="match status" value="1"/>
</dbReference>
<name>G9WX35_9FIRM</name>
<gene>
    <name evidence="3" type="ORF">HMPREF9624_01409</name>
</gene>
<dbReference type="SUPFAM" id="SSF69118">
    <property type="entry name" value="AhpD-like"/>
    <property type="match status" value="1"/>
</dbReference>
<evidence type="ECO:0000313" key="3">
    <source>
        <dbReference type="EMBL" id="EHL09368.1"/>
    </source>
</evidence>
<dbReference type="InterPro" id="IPR013096">
    <property type="entry name" value="Cupin_2"/>
</dbReference>
<dbReference type="Proteomes" id="UP000003527">
    <property type="component" value="Unassembled WGS sequence"/>
</dbReference>
<dbReference type="EMBL" id="AFZD01000021">
    <property type="protein sequence ID" value="EHL09368.1"/>
    <property type="molecule type" value="Genomic_DNA"/>
</dbReference>
<dbReference type="InterPro" id="IPR047263">
    <property type="entry name" value="HNL-like_cupin"/>
</dbReference>
<evidence type="ECO:0000313" key="4">
    <source>
        <dbReference type="Proteomes" id="UP000003527"/>
    </source>
</evidence>
<dbReference type="InterPro" id="IPR003779">
    <property type="entry name" value="CMD-like"/>
</dbReference>
<dbReference type="Pfam" id="PF02627">
    <property type="entry name" value="CMD"/>
    <property type="match status" value="1"/>
</dbReference>
<dbReference type="Pfam" id="PF07883">
    <property type="entry name" value="Cupin_2"/>
    <property type="match status" value="1"/>
</dbReference>
<dbReference type="HOGENOM" id="CLU_072993_0_0_9"/>
<dbReference type="GO" id="GO:0051920">
    <property type="term" value="F:peroxiredoxin activity"/>
    <property type="evidence" value="ECO:0007669"/>
    <property type="project" value="InterPro"/>
</dbReference>
<evidence type="ECO:0000259" key="2">
    <source>
        <dbReference type="Pfam" id="PF07883"/>
    </source>
</evidence>